<evidence type="ECO:0000256" key="9">
    <source>
        <dbReference type="ARBA" id="ARBA00022980"/>
    </source>
</evidence>
<keyword evidence="12" id="KW-0687">Ribonucleoprotein</keyword>
<keyword evidence="4" id="KW-0963">Cytoplasm</keyword>
<organism evidence="18 19">
    <name type="scientific">Nyctereutes procyonoides</name>
    <name type="common">Raccoon dog</name>
    <name type="synonym">Canis procyonoides</name>
    <dbReference type="NCBI Taxonomy" id="34880"/>
    <lineage>
        <taxon>Eukaryota</taxon>
        <taxon>Metazoa</taxon>
        <taxon>Chordata</taxon>
        <taxon>Craniata</taxon>
        <taxon>Vertebrata</taxon>
        <taxon>Euteleostomi</taxon>
        <taxon>Mammalia</taxon>
        <taxon>Eutheria</taxon>
        <taxon>Laurasiatheria</taxon>
        <taxon>Carnivora</taxon>
        <taxon>Caniformia</taxon>
        <taxon>Canidae</taxon>
        <taxon>Nyctereutes</taxon>
    </lineage>
</organism>
<evidence type="ECO:0000256" key="8">
    <source>
        <dbReference type="ARBA" id="ARBA00022934"/>
    </source>
</evidence>
<keyword evidence="6" id="KW-0699">rRNA-binding</keyword>
<dbReference type="Pfam" id="PF16205">
    <property type="entry name" value="Ribosomal_S17_N"/>
    <property type="match status" value="1"/>
</dbReference>
<dbReference type="PANTHER" id="PTHR10744:SF52">
    <property type="entry name" value="SMALL RIBOSOMAL SUBUNIT PROTEIN US17"/>
    <property type="match status" value="1"/>
</dbReference>
<dbReference type="GO" id="GO:0019843">
    <property type="term" value="F:rRNA binding"/>
    <property type="evidence" value="ECO:0007669"/>
    <property type="project" value="UniProtKB-KW"/>
</dbReference>
<dbReference type="CDD" id="cd00364">
    <property type="entry name" value="Ribosomal_uS17"/>
    <property type="match status" value="1"/>
</dbReference>
<dbReference type="GO" id="GO:0003735">
    <property type="term" value="F:structural constituent of ribosome"/>
    <property type="evidence" value="ECO:0007669"/>
    <property type="project" value="InterPro"/>
</dbReference>
<dbReference type="InterPro" id="IPR012340">
    <property type="entry name" value="NA-bd_OB-fold"/>
</dbReference>
<evidence type="ECO:0000256" key="13">
    <source>
        <dbReference type="ARBA" id="ARBA00023288"/>
    </source>
</evidence>
<evidence type="ECO:0000313" key="18">
    <source>
        <dbReference type="EMBL" id="CAD7679972.1"/>
    </source>
</evidence>
<dbReference type="InterPro" id="IPR000266">
    <property type="entry name" value="Ribosomal_uS17"/>
</dbReference>
<gene>
    <name evidence="18" type="ORF">NYPRO_LOCUS12771</name>
</gene>
<evidence type="ECO:0000256" key="5">
    <source>
        <dbReference type="ARBA" id="ARBA00022553"/>
    </source>
</evidence>
<evidence type="ECO:0000256" key="11">
    <source>
        <dbReference type="ARBA" id="ARBA00023139"/>
    </source>
</evidence>
<evidence type="ECO:0000256" key="12">
    <source>
        <dbReference type="ARBA" id="ARBA00023274"/>
    </source>
</evidence>
<comment type="subcellular location">
    <subcellularLocation>
        <location evidence="1">Cytoplasm</location>
    </subcellularLocation>
</comment>
<evidence type="ECO:0000256" key="15">
    <source>
        <dbReference type="ARBA" id="ARBA00035471"/>
    </source>
</evidence>
<name>A0A811YZT2_NYCPR</name>
<evidence type="ECO:0000256" key="2">
    <source>
        <dbReference type="ARBA" id="ARBA00010254"/>
    </source>
</evidence>
<keyword evidence="13" id="KW-0449">Lipoprotein</keyword>
<evidence type="ECO:0000313" key="19">
    <source>
        <dbReference type="Proteomes" id="UP000645828"/>
    </source>
</evidence>
<evidence type="ECO:0000256" key="10">
    <source>
        <dbReference type="ARBA" id="ARBA00022990"/>
    </source>
</evidence>
<dbReference type="InterPro" id="IPR019979">
    <property type="entry name" value="Ribosomal_uS17_CS"/>
</dbReference>
<keyword evidence="5" id="KW-0597">Phosphoprotein</keyword>
<keyword evidence="11" id="KW-0564">Palmitate</keyword>
<dbReference type="PROSITE" id="PS00056">
    <property type="entry name" value="RIBOSOMAL_S17"/>
    <property type="match status" value="1"/>
</dbReference>
<keyword evidence="10" id="KW-0007">Acetylation</keyword>
<comment type="similarity">
    <text evidence="2">Belongs to the universal ribosomal protein uS17 family.</text>
</comment>
<feature type="region of interest" description="Disordered" evidence="16">
    <location>
        <begin position="119"/>
        <end position="162"/>
    </location>
</feature>
<feature type="domain" description="Small ribosomal subunit protein uS17 N-terminal" evidence="17">
    <location>
        <begin position="8"/>
        <end position="63"/>
    </location>
</feature>
<dbReference type="PANTHER" id="PTHR10744">
    <property type="entry name" value="40S RIBOSOMAL PROTEIN S11 FAMILY MEMBER"/>
    <property type="match status" value="1"/>
</dbReference>
<dbReference type="EMBL" id="CAJHUB010000746">
    <property type="protein sequence ID" value="CAD7679972.1"/>
    <property type="molecule type" value="Genomic_DNA"/>
</dbReference>
<proteinExistence type="inferred from homology"/>
<dbReference type="InterPro" id="IPR032440">
    <property type="entry name" value="Ribosomal_uS17_N"/>
</dbReference>
<dbReference type="AlphaFoldDB" id="A0A811YZT2"/>
<keyword evidence="3" id="KW-0488">Methylation</keyword>
<dbReference type="GO" id="GO:0006412">
    <property type="term" value="P:translation"/>
    <property type="evidence" value="ECO:0007669"/>
    <property type="project" value="InterPro"/>
</dbReference>
<accession>A0A811YZT2</accession>
<evidence type="ECO:0000256" key="14">
    <source>
        <dbReference type="ARBA" id="ARBA00035164"/>
    </source>
</evidence>
<dbReference type="Proteomes" id="UP000645828">
    <property type="component" value="Unassembled WGS sequence"/>
</dbReference>
<dbReference type="Pfam" id="PF00366">
    <property type="entry name" value="Ribosomal_S17"/>
    <property type="match status" value="1"/>
</dbReference>
<keyword evidence="9" id="KW-0689">Ribosomal protein</keyword>
<keyword evidence="7" id="KW-0694">RNA-binding</keyword>
<evidence type="ECO:0000256" key="1">
    <source>
        <dbReference type="ARBA" id="ARBA00004496"/>
    </source>
</evidence>
<comment type="caution">
    <text evidence="18">The sequence shown here is derived from an EMBL/GenBank/DDBJ whole genome shotgun (WGS) entry which is preliminary data.</text>
</comment>
<evidence type="ECO:0000256" key="6">
    <source>
        <dbReference type="ARBA" id="ARBA00022730"/>
    </source>
</evidence>
<feature type="compositionally biased region" description="Basic and acidic residues" evidence="16">
    <location>
        <begin position="151"/>
        <end position="162"/>
    </location>
</feature>
<evidence type="ECO:0000256" key="7">
    <source>
        <dbReference type="ARBA" id="ARBA00022884"/>
    </source>
</evidence>
<protein>
    <recommendedName>
        <fullName evidence="14">Small ribosomal subunit protein uS17</fullName>
    </recommendedName>
    <alternativeName>
        <fullName evidence="15">40S ribosomal protein S11</fullName>
    </alternativeName>
</protein>
<evidence type="ECO:0000256" key="3">
    <source>
        <dbReference type="ARBA" id="ARBA00022481"/>
    </source>
</evidence>
<dbReference type="GO" id="GO:0022627">
    <property type="term" value="C:cytosolic small ribosomal subunit"/>
    <property type="evidence" value="ECO:0007669"/>
    <property type="project" value="TreeGrafter"/>
</dbReference>
<evidence type="ECO:0000256" key="4">
    <source>
        <dbReference type="ARBA" id="ARBA00022490"/>
    </source>
</evidence>
<evidence type="ECO:0000259" key="17">
    <source>
        <dbReference type="Pfam" id="PF16205"/>
    </source>
</evidence>
<feature type="compositionally biased region" description="Polar residues" evidence="16">
    <location>
        <begin position="129"/>
        <end position="139"/>
    </location>
</feature>
<dbReference type="Gene3D" id="2.40.50.1000">
    <property type="match status" value="1"/>
</dbReference>
<reference evidence="18" key="1">
    <citation type="submission" date="2020-12" db="EMBL/GenBank/DDBJ databases">
        <authorList>
            <consortium name="Molecular Ecology Group"/>
        </authorList>
    </citation>
    <scope>NUCLEOTIDE SEQUENCE</scope>
    <source>
        <strain evidence="18">TBG_1078</strain>
    </source>
</reference>
<evidence type="ECO:0000256" key="16">
    <source>
        <dbReference type="SAM" id="MobiDB-lite"/>
    </source>
</evidence>
<keyword evidence="8" id="KW-0164">Citrullination</keyword>
<dbReference type="SUPFAM" id="SSF50249">
    <property type="entry name" value="Nucleic acid-binding proteins"/>
    <property type="match status" value="1"/>
</dbReference>
<keyword evidence="19" id="KW-1185">Reference proteome</keyword>
<sequence>MPDIHRATERAYQKQSTIFQNEKSPAWRNWQGEAPTILQNIKGTYTYKKCPFPGNISVRAQILSGVVDYVHYIQKYHHLEKHHKNKSIGDMVTVGECRPLSKTVCFNVLKVTKATGTRKQFRNSETRHLSTPTKENSLFSPVKKKKKKKSLWKDDRCSQSNF</sequence>